<comment type="caution">
    <text evidence="2">The sequence shown here is derived from an EMBL/GenBank/DDBJ whole genome shotgun (WGS) entry which is preliminary data.</text>
</comment>
<evidence type="ECO:0000313" key="2">
    <source>
        <dbReference type="EMBL" id="GAA2724684.1"/>
    </source>
</evidence>
<name>A0ABN3U5Y7_9ACTN</name>
<organism evidence="2 3">
    <name type="scientific">Streptomyces luteosporeus</name>
    <dbReference type="NCBI Taxonomy" id="173856"/>
    <lineage>
        <taxon>Bacteria</taxon>
        <taxon>Bacillati</taxon>
        <taxon>Actinomycetota</taxon>
        <taxon>Actinomycetes</taxon>
        <taxon>Kitasatosporales</taxon>
        <taxon>Streptomycetaceae</taxon>
        <taxon>Streptomyces</taxon>
    </lineage>
</organism>
<dbReference type="Proteomes" id="UP001500886">
    <property type="component" value="Unassembled WGS sequence"/>
</dbReference>
<reference evidence="2 3" key="1">
    <citation type="journal article" date="2019" name="Int. J. Syst. Evol. Microbiol.">
        <title>The Global Catalogue of Microorganisms (GCM) 10K type strain sequencing project: providing services to taxonomists for standard genome sequencing and annotation.</title>
        <authorList>
            <consortium name="The Broad Institute Genomics Platform"/>
            <consortium name="The Broad Institute Genome Sequencing Center for Infectious Disease"/>
            <person name="Wu L."/>
            <person name="Ma J."/>
        </authorList>
    </citation>
    <scope>NUCLEOTIDE SEQUENCE [LARGE SCALE GENOMIC DNA]</scope>
    <source>
        <strain evidence="2 3">JCM 4542</strain>
    </source>
</reference>
<feature type="region of interest" description="Disordered" evidence="1">
    <location>
        <begin position="1"/>
        <end position="26"/>
    </location>
</feature>
<gene>
    <name evidence="2" type="ORF">GCM10010315_55050</name>
</gene>
<protein>
    <submittedName>
        <fullName evidence="2">Uncharacterized protein</fullName>
    </submittedName>
</protein>
<accession>A0ABN3U5Y7</accession>
<proteinExistence type="predicted"/>
<dbReference type="EMBL" id="BAAASL010000027">
    <property type="protein sequence ID" value="GAA2724684.1"/>
    <property type="molecule type" value="Genomic_DNA"/>
</dbReference>
<sequence>MSAGTPEDEPQLRRKKNGGYRAVEKKAGSGRFLQALRKGYARQDFWGRRQPGQGQDCPQSGFSVHEFPPDCASIPHLRRAQGKYQISRCV</sequence>
<keyword evidence="3" id="KW-1185">Reference proteome</keyword>
<evidence type="ECO:0000313" key="3">
    <source>
        <dbReference type="Proteomes" id="UP001500886"/>
    </source>
</evidence>
<evidence type="ECO:0000256" key="1">
    <source>
        <dbReference type="SAM" id="MobiDB-lite"/>
    </source>
</evidence>